<dbReference type="SMART" id="SM00248">
    <property type="entry name" value="ANK"/>
    <property type="match status" value="8"/>
</dbReference>
<dbReference type="EMBL" id="JAULSV010000004">
    <property type="protein sequence ID" value="KAK0647033.1"/>
    <property type="molecule type" value="Genomic_DNA"/>
</dbReference>
<evidence type="ECO:0000259" key="2">
    <source>
        <dbReference type="Pfam" id="PF22939"/>
    </source>
</evidence>
<keyword evidence="6" id="KW-1185">Reference proteome</keyword>
<reference evidence="5" key="1">
    <citation type="submission" date="2023-06" db="EMBL/GenBank/DDBJ databases">
        <title>Genome-scale phylogeny and comparative genomics of the fungal order Sordariales.</title>
        <authorList>
            <consortium name="Lawrence Berkeley National Laboratory"/>
            <person name="Hensen N."/>
            <person name="Bonometti L."/>
            <person name="Westerberg I."/>
            <person name="Brannstrom I.O."/>
            <person name="Guillou S."/>
            <person name="Cros-Aarteil S."/>
            <person name="Calhoun S."/>
            <person name="Haridas S."/>
            <person name="Kuo A."/>
            <person name="Mondo S."/>
            <person name="Pangilinan J."/>
            <person name="Riley R."/>
            <person name="Labutti K."/>
            <person name="Andreopoulos B."/>
            <person name="Lipzen A."/>
            <person name="Chen C."/>
            <person name="Yanf M."/>
            <person name="Daum C."/>
            <person name="Ng V."/>
            <person name="Clum A."/>
            <person name="Steindorff A."/>
            <person name="Ohm R."/>
            <person name="Martin F."/>
            <person name="Silar P."/>
            <person name="Natvig D."/>
            <person name="Lalanne C."/>
            <person name="Gautier V."/>
            <person name="Ament-Velasquez S.L."/>
            <person name="Kruys A."/>
            <person name="Hutchinson M.I."/>
            <person name="Powell A.J."/>
            <person name="Barry K."/>
            <person name="Miller A.N."/>
            <person name="Grigoriev I.V."/>
            <person name="Debuchy R."/>
            <person name="Gladieux P."/>
            <person name="Thoren M.H."/>
            <person name="Johannesson H."/>
        </authorList>
    </citation>
    <scope>NUCLEOTIDE SEQUENCE</scope>
    <source>
        <strain evidence="5">SMH2532-1</strain>
    </source>
</reference>
<evidence type="ECO:0000256" key="1">
    <source>
        <dbReference type="ARBA" id="ARBA00022737"/>
    </source>
</evidence>
<dbReference type="Gene3D" id="1.25.40.20">
    <property type="entry name" value="Ankyrin repeat-containing domain"/>
    <property type="match status" value="2"/>
</dbReference>
<gene>
    <name evidence="5" type="ORF">B0T16DRAFT_458896</name>
</gene>
<sequence length="1629" mass="182907">MASTQPEPSDRLSGAINRFWDGLSRREHELFDSCTRKDVENAIDKIQHDHGAKRALRDMGRLSSFVEAMDHLGKTVGVLLNVGPFVGIVWGPIKFALGIAQTWDNSLNLLLDAYAQIGGEMRGLRHYQSVFGKNLLLREVIADYCCDILEFHHSAMKVFRRKLWRTLFHSTWKTFKTRFEPILANLHTRRLLIESYKTAATFSTVEDMRLQLEALTIEANQQAQKREVDGHKDRMSQIRDKLDIPHIPDHEMDRLISTEDVADSTCGQWLFSCPEYVKWADQNTTNHQILYVHGIPGAGKTTLVTTVINSLIELRSSQQGAAQSDAVLYFYCKYDSPDKQSFSAILRALLYQLLDQDEALSDNLLGEILKTDSVKLGTAAYLSELVKMAFESQARSYVVIDGLDECDRVQACKTLDWFLSLTSQQTDQHGRPGNNGSIHVLFSGQRDGALDDKLLDHPSISLDLPDHGDDIRRYCEKRCVDLGPKFNFDQDEAAEIASRVTKGAHGMFLFAKVVLDNLFSQTTKELLRQELESETFPEGMDGAYNRVFLRVFGSAHPRRRECAEEVIRLVACAKRPLRWREVQATFCIDEEQGNVNYDGQRLTVTCKTLCGAFVDVYPVTTKETPVEGVLKLVHQTARTYLTKRGMLNPWEYNTRLATRCMRYLMTKPFSRGVSAPDILRNAKLGYYAFQDYAVAHWFDHLAPLRDPDEASHLPNDVRAGALEALAHFLRGYSEVSKQERYQTIDTHDETLKALGDLPMDKFERHNLIDIETRTWAIRKVIEDGLQHEPSEILTDAFISLHGTLNIFKCAKPWCESFSDGFKLSSVRNTHLNRHNRPFQCSVEGCFGSHIGFESSEKLEQHHRRHHPKEAEGIPSFPAINYKKRQNAPSLTDAIKLGNLRLVNEILESWPGSASNNNNFPEPDNTPAFHSAKQGHFEILESLLEKTAEFGCQNPDDGDNRLFSHQDAVLEAAIAADNLDIIHLIVSKRPSWIYGQGWLATNRAEPSLKLQFYLRSAAEAGQLSILQFLLLHLKNEVGVDADLDHLGALSETVLPAACRSGSLAVAEYLLRSCSLDISQGINRREGLLAAAERGHNRIVDLILSTVGSLDHGDIGAAALRALEHSHVGIAKNLLASIGDLGCFSEPQLLSRILLVFCSMDESELVERILSNPGINVNYQESPSGPTPLLVALDRSRVEIAAMLLQHPDIDKNVSTDGQITPFILALANCGDALYERRDAYLSVLRALRHPLAPGLLGSLHTRVNISAVVENAIALGDEDILECVWGGSQHEGQSRDDEDGNGEGSSSIVRLWFEPALLHRQFEAAKKVLQSISADSRLLDFECKELFECITRFWSDSLVQDMVATSFPDDLRSGRVALWCKAVNLGFGEIAQQLALRRVSLDDVRRMDVKARRSLLEVLQHPDGSDLVHNIANSFIELGLGDTVLWATLGNWRAESLAIIQLLKDRGAVNFNIRRRDLSPDARALLGLPATQGPEDRRTPLQEACHRLHSEEFEPLIEFLLKDTRVRVHLLDEDQRPLIFSALNARDGYPAILLSAFFKREFDPNERNDAGETILDAAVSRGNILAVNVILSTEQCSRPTLERAADRARLEGQEGCLQAIQHWDEFTLDY</sequence>
<comment type="caution">
    <text evidence="5">The sequence shown here is derived from an EMBL/GenBank/DDBJ whole genome shotgun (WGS) entry which is preliminary data.</text>
</comment>
<dbReference type="InterPro" id="IPR056884">
    <property type="entry name" value="NPHP3-like_N"/>
</dbReference>
<organism evidence="5 6">
    <name type="scientific">Cercophora newfieldiana</name>
    <dbReference type="NCBI Taxonomy" id="92897"/>
    <lineage>
        <taxon>Eukaryota</taxon>
        <taxon>Fungi</taxon>
        <taxon>Dikarya</taxon>
        <taxon>Ascomycota</taxon>
        <taxon>Pezizomycotina</taxon>
        <taxon>Sordariomycetes</taxon>
        <taxon>Sordariomycetidae</taxon>
        <taxon>Sordariales</taxon>
        <taxon>Lasiosphaeriaceae</taxon>
        <taxon>Cercophora</taxon>
    </lineage>
</organism>
<evidence type="ECO:0000259" key="4">
    <source>
        <dbReference type="Pfam" id="PF24883"/>
    </source>
</evidence>
<feature type="domain" description="GPI inositol-deacylase winged helix" evidence="2">
    <location>
        <begin position="558"/>
        <end position="645"/>
    </location>
</feature>
<evidence type="ECO:0000259" key="3">
    <source>
        <dbReference type="Pfam" id="PF24809"/>
    </source>
</evidence>
<dbReference type="InterPro" id="IPR056125">
    <property type="entry name" value="DUF7708"/>
</dbReference>
<dbReference type="InterPro" id="IPR054471">
    <property type="entry name" value="GPIID_WHD"/>
</dbReference>
<dbReference type="Proteomes" id="UP001174936">
    <property type="component" value="Unassembled WGS sequence"/>
</dbReference>
<dbReference type="InterPro" id="IPR002110">
    <property type="entry name" value="Ankyrin_rpt"/>
</dbReference>
<dbReference type="InterPro" id="IPR036770">
    <property type="entry name" value="Ankyrin_rpt-contain_sf"/>
</dbReference>
<evidence type="ECO:0008006" key="7">
    <source>
        <dbReference type="Google" id="ProtNLM"/>
    </source>
</evidence>
<name>A0AA40CRQ6_9PEZI</name>
<proteinExistence type="predicted"/>
<evidence type="ECO:0000313" key="5">
    <source>
        <dbReference type="EMBL" id="KAK0647033.1"/>
    </source>
</evidence>
<dbReference type="Pfam" id="PF24809">
    <property type="entry name" value="DUF7708"/>
    <property type="match status" value="1"/>
</dbReference>
<protein>
    <recommendedName>
        <fullName evidence="7">NACHT domain-containing protein</fullName>
    </recommendedName>
</protein>
<feature type="domain" description="DUF7708" evidence="3">
    <location>
        <begin position="62"/>
        <end position="200"/>
    </location>
</feature>
<accession>A0AA40CRQ6</accession>
<evidence type="ECO:0000313" key="6">
    <source>
        <dbReference type="Proteomes" id="UP001174936"/>
    </source>
</evidence>
<dbReference type="Pfam" id="PF24883">
    <property type="entry name" value="NPHP3_N"/>
    <property type="match status" value="1"/>
</dbReference>
<feature type="domain" description="Nephrocystin 3-like N-terminal" evidence="4">
    <location>
        <begin position="266"/>
        <end position="426"/>
    </location>
</feature>
<dbReference type="Gene3D" id="3.40.50.300">
    <property type="entry name" value="P-loop containing nucleotide triphosphate hydrolases"/>
    <property type="match status" value="1"/>
</dbReference>
<dbReference type="SUPFAM" id="SSF48403">
    <property type="entry name" value="Ankyrin repeat"/>
    <property type="match status" value="2"/>
</dbReference>
<dbReference type="PANTHER" id="PTHR10039">
    <property type="entry name" value="AMELOGENIN"/>
    <property type="match status" value="1"/>
</dbReference>
<dbReference type="Pfam" id="PF22939">
    <property type="entry name" value="WHD_GPIID"/>
    <property type="match status" value="1"/>
</dbReference>
<keyword evidence="1" id="KW-0677">Repeat</keyword>
<dbReference type="SUPFAM" id="SSF52540">
    <property type="entry name" value="P-loop containing nucleoside triphosphate hydrolases"/>
    <property type="match status" value="1"/>
</dbReference>
<dbReference type="InterPro" id="IPR027417">
    <property type="entry name" value="P-loop_NTPase"/>
</dbReference>
<dbReference type="PANTHER" id="PTHR10039:SF14">
    <property type="entry name" value="NACHT DOMAIN-CONTAINING PROTEIN"/>
    <property type="match status" value="1"/>
</dbReference>